<evidence type="ECO:0000313" key="3">
    <source>
        <dbReference type="Proteomes" id="UP000316167"/>
    </source>
</evidence>
<comment type="caution">
    <text evidence="2">The sequence shown here is derived from an EMBL/GenBank/DDBJ whole genome shotgun (WGS) entry which is preliminary data.</text>
</comment>
<dbReference type="OrthoDB" id="1368741at2"/>
<dbReference type="Proteomes" id="UP000316167">
    <property type="component" value="Unassembled WGS sequence"/>
</dbReference>
<accession>A0A562SW36</accession>
<dbReference type="RefSeq" id="WP_144884420.1">
    <property type="nucleotide sequence ID" value="NZ_VLLE01000002.1"/>
</dbReference>
<keyword evidence="1" id="KW-0732">Signal</keyword>
<protein>
    <submittedName>
        <fullName evidence="2">Uncharacterized protein</fullName>
    </submittedName>
</protein>
<reference evidence="2 3" key="1">
    <citation type="journal article" date="2015" name="Stand. Genomic Sci.">
        <title>Genomic Encyclopedia of Bacterial and Archaeal Type Strains, Phase III: the genomes of soil and plant-associated and newly described type strains.</title>
        <authorList>
            <person name="Whitman W.B."/>
            <person name="Woyke T."/>
            <person name="Klenk H.P."/>
            <person name="Zhou Y."/>
            <person name="Lilburn T.G."/>
            <person name="Beck B.J."/>
            <person name="De Vos P."/>
            <person name="Vandamme P."/>
            <person name="Eisen J.A."/>
            <person name="Garrity G."/>
            <person name="Hugenholtz P."/>
            <person name="Kyrpides N.C."/>
        </authorList>
    </citation>
    <scope>NUCLEOTIDE SEQUENCE [LARGE SCALE GENOMIC DNA]</scope>
    <source>
        <strain evidence="2 3">CGMCC 1.7271</strain>
    </source>
</reference>
<organism evidence="2 3">
    <name type="scientific">Lacibacter cauensis</name>
    <dbReference type="NCBI Taxonomy" id="510947"/>
    <lineage>
        <taxon>Bacteria</taxon>
        <taxon>Pseudomonadati</taxon>
        <taxon>Bacteroidota</taxon>
        <taxon>Chitinophagia</taxon>
        <taxon>Chitinophagales</taxon>
        <taxon>Chitinophagaceae</taxon>
        <taxon>Lacibacter</taxon>
    </lineage>
</organism>
<evidence type="ECO:0000256" key="1">
    <source>
        <dbReference type="SAM" id="SignalP"/>
    </source>
</evidence>
<proteinExistence type="predicted"/>
<name>A0A562SW36_9BACT</name>
<feature type="signal peptide" evidence="1">
    <location>
        <begin position="1"/>
        <end position="20"/>
    </location>
</feature>
<dbReference type="EMBL" id="VLLE01000002">
    <property type="protein sequence ID" value="TWI85485.1"/>
    <property type="molecule type" value="Genomic_DNA"/>
</dbReference>
<dbReference type="SUPFAM" id="SSF160574">
    <property type="entry name" value="BT0923-like"/>
    <property type="match status" value="1"/>
</dbReference>
<gene>
    <name evidence="2" type="ORF">IQ13_0648</name>
</gene>
<sequence length="194" mass="22117">MKKSITITAAILLVGISSHAQNNIAVLKADQKQLHAQEKSIRHEMKEEKAALRKQQDNEVAYSSKEQFAKDFGNTTAIAWRREGDFDVAEFVNDGVKQSAFYDPESKLIGITSRKAFTDLPLQAQSLINTKYKDYTKEAVILFDDNQENQTDMILFGHSFEDADNYFVELSKDNKRIVLKCDMEGRVSYFCAMK</sequence>
<dbReference type="Gene3D" id="3.10.450.360">
    <property type="match status" value="1"/>
</dbReference>
<dbReference type="AlphaFoldDB" id="A0A562SW36"/>
<evidence type="ECO:0000313" key="2">
    <source>
        <dbReference type="EMBL" id="TWI85485.1"/>
    </source>
</evidence>
<keyword evidence="3" id="KW-1185">Reference proteome</keyword>
<feature type="chain" id="PRO_5022158371" evidence="1">
    <location>
        <begin position="21"/>
        <end position="194"/>
    </location>
</feature>